<feature type="transmembrane region" description="Helical" evidence="6">
    <location>
        <begin position="49"/>
        <end position="72"/>
    </location>
</feature>
<evidence type="ECO:0000256" key="4">
    <source>
        <dbReference type="ARBA" id="ARBA00023136"/>
    </source>
</evidence>
<evidence type="ECO:0000313" key="9">
    <source>
        <dbReference type="EMBL" id="THW92468.1"/>
    </source>
</evidence>
<dbReference type="Proteomes" id="UP000304928">
    <property type="component" value="Unassembled WGS sequence"/>
</dbReference>
<evidence type="ECO:0000256" key="5">
    <source>
        <dbReference type="ARBA" id="ARBA00038359"/>
    </source>
</evidence>
<evidence type="ECO:0000259" key="7">
    <source>
        <dbReference type="Pfam" id="PF20684"/>
    </source>
</evidence>
<feature type="domain" description="Rhodopsin" evidence="7">
    <location>
        <begin position="34"/>
        <end position="270"/>
    </location>
</feature>
<evidence type="ECO:0000256" key="6">
    <source>
        <dbReference type="SAM" id="Phobius"/>
    </source>
</evidence>
<accession>A0A4S9BGK9</accession>
<reference evidence="10 11" key="1">
    <citation type="submission" date="2018-10" db="EMBL/GenBank/DDBJ databases">
        <title>Fifty Aureobasidium pullulans genomes reveal a recombining polyextremotolerant generalist.</title>
        <authorList>
            <person name="Gostincar C."/>
            <person name="Turk M."/>
            <person name="Zajc J."/>
            <person name="Gunde-Cimerman N."/>
        </authorList>
    </citation>
    <scope>NUCLEOTIDE SEQUENCE [LARGE SCALE GENOMIC DNA]</scope>
    <source>
        <strain evidence="9 10">EXF-10507</strain>
        <strain evidence="8 11">EXF-10796</strain>
    </source>
</reference>
<comment type="caution">
    <text evidence="9">The sequence shown here is derived from an EMBL/GenBank/DDBJ whole genome shotgun (WGS) entry which is preliminary data.</text>
</comment>
<gene>
    <name evidence="9" type="ORF">D6D15_03101</name>
    <name evidence="8" type="ORF">D6D21_02521</name>
</gene>
<evidence type="ECO:0000256" key="3">
    <source>
        <dbReference type="ARBA" id="ARBA00022989"/>
    </source>
</evidence>
<proteinExistence type="inferred from homology"/>
<keyword evidence="3 6" id="KW-1133">Transmembrane helix</keyword>
<dbReference type="GO" id="GO:0016020">
    <property type="term" value="C:membrane"/>
    <property type="evidence" value="ECO:0007669"/>
    <property type="project" value="UniProtKB-SubCell"/>
</dbReference>
<feature type="transmembrane region" description="Helical" evidence="6">
    <location>
        <begin position="15"/>
        <end position="37"/>
    </location>
</feature>
<evidence type="ECO:0000313" key="10">
    <source>
        <dbReference type="Proteomes" id="UP000304928"/>
    </source>
</evidence>
<feature type="transmembrane region" description="Helical" evidence="6">
    <location>
        <begin position="92"/>
        <end position="116"/>
    </location>
</feature>
<keyword evidence="2 6" id="KW-0812">Transmembrane</keyword>
<comment type="subcellular location">
    <subcellularLocation>
        <location evidence="1">Membrane</location>
        <topology evidence="1">Multi-pass membrane protein</topology>
    </subcellularLocation>
</comment>
<dbReference type="PANTHER" id="PTHR33048">
    <property type="entry name" value="PTH11-LIKE INTEGRAL MEMBRANE PROTEIN (AFU_ORTHOLOGUE AFUA_5G11245)"/>
    <property type="match status" value="1"/>
</dbReference>
<sequence>MAEQQLTFYRTRAPYILLGNILPFLLATIFYFGRVYSRALILRTFGWDDWLLTVGWLAALANCIMACLLTNYGGGMHEADVPFSTIIPSLKLLYGTLIAYQISICFTKLSLCALYLKVFTTSRSGRIFLYSVFGFVVIATVCLECVSIFQCNPVRGVWDINIHKKCIDTIPAFYTSTVESVLVDILLIAFAAPKIMRLNLHARQKYALLFTICLGGVPIIASIIRAVRVSSILHAEDKTWVSFDSSIWSAVDANVSIICASVPSLKPLLRQIAPGFMGSTFGTSAPGTSGQYGNTRKSWLDKSFGGRGYELHSTPQSEAHNGSQLELAGNAGRSDWAIKNGAADDDAVSEDSIQGGPTITKSVTVAITRVEPGSV</sequence>
<dbReference type="Proteomes" id="UP000309076">
    <property type="component" value="Unassembled WGS sequence"/>
</dbReference>
<dbReference type="EMBL" id="QZAM01000031">
    <property type="protein sequence ID" value="THW49200.1"/>
    <property type="molecule type" value="Genomic_DNA"/>
</dbReference>
<dbReference type="EMBL" id="QZAR01000036">
    <property type="protein sequence ID" value="THW92468.1"/>
    <property type="molecule type" value="Genomic_DNA"/>
</dbReference>
<dbReference type="PANTHER" id="PTHR33048:SF47">
    <property type="entry name" value="INTEGRAL MEMBRANE PROTEIN-RELATED"/>
    <property type="match status" value="1"/>
</dbReference>
<name>A0A4S9BGK9_AURPU</name>
<evidence type="ECO:0000313" key="8">
    <source>
        <dbReference type="EMBL" id="THW49200.1"/>
    </source>
</evidence>
<dbReference type="Pfam" id="PF20684">
    <property type="entry name" value="Fung_rhodopsin"/>
    <property type="match status" value="1"/>
</dbReference>
<feature type="transmembrane region" description="Helical" evidence="6">
    <location>
        <begin position="205"/>
        <end position="224"/>
    </location>
</feature>
<keyword evidence="4 6" id="KW-0472">Membrane</keyword>
<comment type="similarity">
    <text evidence="5">Belongs to the SAT4 family.</text>
</comment>
<dbReference type="AlphaFoldDB" id="A0A4S9BGK9"/>
<feature type="transmembrane region" description="Helical" evidence="6">
    <location>
        <begin position="128"/>
        <end position="150"/>
    </location>
</feature>
<dbReference type="InterPro" id="IPR049326">
    <property type="entry name" value="Rhodopsin_dom_fungi"/>
</dbReference>
<evidence type="ECO:0000256" key="1">
    <source>
        <dbReference type="ARBA" id="ARBA00004141"/>
    </source>
</evidence>
<dbReference type="InterPro" id="IPR052337">
    <property type="entry name" value="SAT4-like"/>
</dbReference>
<evidence type="ECO:0000313" key="11">
    <source>
        <dbReference type="Proteomes" id="UP000309076"/>
    </source>
</evidence>
<protein>
    <recommendedName>
        <fullName evidence="7">Rhodopsin domain-containing protein</fullName>
    </recommendedName>
</protein>
<evidence type="ECO:0000256" key="2">
    <source>
        <dbReference type="ARBA" id="ARBA00022692"/>
    </source>
</evidence>
<organism evidence="9 10">
    <name type="scientific">Aureobasidium pullulans</name>
    <name type="common">Black yeast</name>
    <name type="synonym">Pullularia pullulans</name>
    <dbReference type="NCBI Taxonomy" id="5580"/>
    <lineage>
        <taxon>Eukaryota</taxon>
        <taxon>Fungi</taxon>
        <taxon>Dikarya</taxon>
        <taxon>Ascomycota</taxon>
        <taxon>Pezizomycotina</taxon>
        <taxon>Dothideomycetes</taxon>
        <taxon>Dothideomycetidae</taxon>
        <taxon>Dothideales</taxon>
        <taxon>Saccotheciaceae</taxon>
        <taxon>Aureobasidium</taxon>
    </lineage>
</organism>
<feature type="transmembrane region" description="Helical" evidence="6">
    <location>
        <begin position="170"/>
        <end position="193"/>
    </location>
</feature>